<evidence type="ECO:0000313" key="1">
    <source>
        <dbReference type="EMBL" id="TCS62983.1"/>
    </source>
</evidence>
<gene>
    <name evidence="1" type="ORF">EDD55_10474</name>
</gene>
<organism evidence="1 2">
    <name type="scientific">Varunaivibrio sulfuroxidans</name>
    <dbReference type="NCBI Taxonomy" id="1773489"/>
    <lineage>
        <taxon>Bacteria</taxon>
        <taxon>Pseudomonadati</taxon>
        <taxon>Pseudomonadota</taxon>
        <taxon>Alphaproteobacteria</taxon>
        <taxon>Rhodospirillales</taxon>
        <taxon>Magnetovibrionaceae</taxon>
        <taxon>Varunaivibrio</taxon>
    </lineage>
</organism>
<reference evidence="1 2" key="1">
    <citation type="submission" date="2019-03" db="EMBL/GenBank/DDBJ databases">
        <title>Genomic Encyclopedia of Type Strains, Phase IV (KMG-IV): sequencing the most valuable type-strain genomes for metagenomic binning, comparative biology and taxonomic classification.</title>
        <authorList>
            <person name="Goeker M."/>
        </authorList>
    </citation>
    <scope>NUCLEOTIDE SEQUENCE [LARGE SCALE GENOMIC DNA]</scope>
    <source>
        <strain evidence="1 2">DSM 101688</strain>
    </source>
</reference>
<evidence type="ECO:0008006" key="3">
    <source>
        <dbReference type="Google" id="ProtNLM"/>
    </source>
</evidence>
<proteinExistence type="predicted"/>
<dbReference type="EMBL" id="SLZW01000004">
    <property type="protein sequence ID" value="TCS62983.1"/>
    <property type="molecule type" value="Genomic_DNA"/>
</dbReference>
<protein>
    <recommendedName>
        <fullName evidence="3">Flagellin</fullName>
    </recommendedName>
</protein>
<dbReference type="AlphaFoldDB" id="A0A4R3JCW2"/>
<accession>A0A4R3JCW2</accession>
<dbReference type="RefSeq" id="WP_132938727.1">
    <property type="nucleotide sequence ID" value="NZ_CP119676.1"/>
</dbReference>
<evidence type="ECO:0000313" key="2">
    <source>
        <dbReference type="Proteomes" id="UP000295304"/>
    </source>
</evidence>
<dbReference type="Proteomes" id="UP000295304">
    <property type="component" value="Unassembled WGS sequence"/>
</dbReference>
<comment type="caution">
    <text evidence="1">The sequence shown here is derived from an EMBL/GenBank/DDBJ whole genome shotgun (WGS) entry which is preliminary data.</text>
</comment>
<keyword evidence="2" id="KW-1185">Reference proteome</keyword>
<sequence length="284" mass="30688">MAGIADIYSGGDFSAGFAQTAQSAVRPNLEYQVNILQNAVIKRLNEKISAVNADKDLKNSTLDAYLSSQKKKLSDFSFQTEKYIFDNGRNMITADALTTKLNDLSAALAANDTTTFNQVLKSINQVTDMMTQANGMPIGIVVDDGVTKLQSPGLVQYNNAGTQTRATQRSDFATDADATAAINQAFNNLGTTSQVLSFNQDAAENLRSKTQGKLNGTILQLEAVRVANDAEKANEVEKLRRQYSQFLNAISLSYESNAALTEKLSSSLFGPLDIQPGSVMNLFA</sequence>
<name>A0A4R3JCW2_9PROT</name>